<dbReference type="SMART" id="SM00387">
    <property type="entry name" value="HATPase_c"/>
    <property type="match status" value="1"/>
</dbReference>
<evidence type="ECO:0000256" key="3">
    <source>
        <dbReference type="ARBA" id="ARBA00012438"/>
    </source>
</evidence>
<dbReference type="RefSeq" id="WP_281804705.1">
    <property type="nucleotide sequence ID" value="NZ_BSEC01000001.1"/>
</dbReference>
<comment type="caution">
    <text evidence="15">The sequence shown here is derived from an EMBL/GenBank/DDBJ whole genome shotgun (WGS) entry which is preliminary data.</text>
</comment>
<keyword evidence="9" id="KW-0902">Two-component regulatory system</keyword>
<dbReference type="InterPro" id="IPR025908">
    <property type="entry name" value="Sensor_TM1"/>
</dbReference>
<dbReference type="InterPro" id="IPR003660">
    <property type="entry name" value="HAMP_dom"/>
</dbReference>
<comment type="subcellular location">
    <subcellularLocation>
        <location evidence="2">Membrane</location>
    </subcellularLocation>
</comment>
<evidence type="ECO:0000256" key="9">
    <source>
        <dbReference type="ARBA" id="ARBA00023012"/>
    </source>
</evidence>
<evidence type="ECO:0000313" key="16">
    <source>
        <dbReference type="Proteomes" id="UP001144323"/>
    </source>
</evidence>
<dbReference type="PANTHER" id="PTHR45436">
    <property type="entry name" value="SENSOR HISTIDINE KINASE YKOH"/>
    <property type="match status" value="1"/>
</dbReference>
<dbReference type="EMBL" id="BSEC01000001">
    <property type="protein sequence ID" value="GLI94601.1"/>
    <property type="molecule type" value="Genomic_DNA"/>
</dbReference>
<evidence type="ECO:0000256" key="1">
    <source>
        <dbReference type="ARBA" id="ARBA00000085"/>
    </source>
</evidence>
<dbReference type="GO" id="GO:0016020">
    <property type="term" value="C:membrane"/>
    <property type="evidence" value="ECO:0007669"/>
    <property type="project" value="UniProtKB-SubCell"/>
</dbReference>
<evidence type="ECO:0000256" key="7">
    <source>
        <dbReference type="ARBA" id="ARBA00022777"/>
    </source>
</evidence>
<proteinExistence type="predicted"/>
<dbReference type="Gene3D" id="3.30.565.10">
    <property type="entry name" value="Histidine kinase-like ATPase, C-terminal domain"/>
    <property type="match status" value="1"/>
</dbReference>
<dbReference type="PRINTS" id="PR00344">
    <property type="entry name" value="BCTRLSENSOR"/>
</dbReference>
<dbReference type="EC" id="2.7.13.3" evidence="3"/>
<keyword evidence="6 12" id="KW-0812">Transmembrane</keyword>
<feature type="region of interest" description="Disordered" evidence="11">
    <location>
        <begin position="1"/>
        <end position="40"/>
    </location>
</feature>
<feature type="compositionally biased region" description="Low complexity" evidence="11">
    <location>
        <begin position="25"/>
        <end position="34"/>
    </location>
</feature>
<dbReference type="InterPro" id="IPR003661">
    <property type="entry name" value="HisK_dim/P_dom"/>
</dbReference>
<feature type="transmembrane region" description="Helical" evidence="12">
    <location>
        <begin position="302"/>
        <end position="321"/>
    </location>
</feature>
<dbReference type="Gene3D" id="6.10.340.10">
    <property type="match status" value="1"/>
</dbReference>
<organism evidence="15 16">
    <name type="scientific">Methylocystis echinoides</name>
    <dbReference type="NCBI Taxonomy" id="29468"/>
    <lineage>
        <taxon>Bacteria</taxon>
        <taxon>Pseudomonadati</taxon>
        <taxon>Pseudomonadota</taxon>
        <taxon>Alphaproteobacteria</taxon>
        <taxon>Hyphomicrobiales</taxon>
        <taxon>Methylocystaceae</taxon>
        <taxon>Methylocystis</taxon>
    </lineage>
</organism>
<dbReference type="SUPFAM" id="SSF47384">
    <property type="entry name" value="Homodimeric domain of signal transducing histidine kinase"/>
    <property type="match status" value="1"/>
</dbReference>
<dbReference type="Gene3D" id="1.10.287.130">
    <property type="match status" value="1"/>
</dbReference>
<feature type="domain" description="Histidine kinase" evidence="13">
    <location>
        <begin position="386"/>
        <end position="632"/>
    </location>
</feature>
<evidence type="ECO:0000256" key="2">
    <source>
        <dbReference type="ARBA" id="ARBA00004370"/>
    </source>
</evidence>
<dbReference type="CDD" id="cd00082">
    <property type="entry name" value="HisKA"/>
    <property type="match status" value="1"/>
</dbReference>
<dbReference type="AlphaFoldDB" id="A0A9W6GWV5"/>
<dbReference type="PROSITE" id="PS50885">
    <property type="entry name" value="HAMP"/>
    <property type="match status" value="1"/>
</dbReference>
<evidence type="ECO:0000256" key="10">
    <source>
        <dbReference type="ARBA" id="ARBA00023136"/>
    </source>
</evidence>
<keyword evidence="10 12" id="KW-0472">Membrane</keyword>
<dbReference type="InterPro" id="IPR025919">
    <property type="entry name" value="Stimulus_sens_dom"/>
</dbReference>
<dbReference type="SMART" id="SM00388">
    <property type="entry name" value="HisKA"/>
    <property type="match status" value="1"/>
</dbReference>
<keyword evidence="16" id="KW-1185">Reference proteome</keyword>
<dbReference type="Pfam" id="PF00672">
    <property type="entry name" value="HAMP"/>
    <property type="match status" value="1"/>
</dbReference>
<dbReference type="PROSITE" id="PS50109">
    <property type="entry name" value="HIS_KIN"/>
    <property type="match status" value="1"/>
</dbReference>
<dbReference type="PANTHER" id="PTHR45436:SF5">
    <property type="entry name" value="SENSOR HISTIDINE KINASE TRCS"/>
    <property type="match status" value="1"/>
</dbReference>
<evidence type="ECO:0000313" key="15">
    <source>
        <dbReference type="EMBL" id="GLI94601.1"/>
    </source>
</evidence>
<evidence type="ECO:0000256" key="4">
    <source>
        <dbReference type="ARBA" id="ARBA00022553"/>
    </source>
</evidence>
<evidence type="ECO:0000259" key="13">
    <source>
        <dbReference type="PROSITE" id="PS50109"/>
    </source>
</evidence>
<dbReference type="Pfam" id="PF00512">
    <property type="entry name" value="HisKA"/>
    <property type="match status" value="1"/>
</dbReference>
<dbReference type="SUPFAM" id="SSF158472">
    <property type="entry name" value="HAMP domain-like"/>
    <property type="match status" value="1"/>
</dbReference>
<keyword evidence="4" id="KW-0597">Phosphoprotein</keyword>
<dbReference type="InterPro" id="IPR050428">
    <property type="entry name" value="TCS_sensor_his_kinase"/>
</dbReference>
<name>A0A9W6GWV5_9HYPH</name>
<dbReference type="InterPro" id="IPR036890">
    <property type="entry name" value="HATPase_C_sf"/>
</dbReference>
<comment type="catalytic activity">
    <reaction evidence="1">
        <text>ATP + protein L-histidine = ADP + protein N-phospho-L-histidine.</text>
        <dbReference type="EC" id="2.7.13.3"/>
    </reaction>
</comment>
<keyword evidence="8 12" id="KW-1133">Transmembrane helix</keyword>
<accession>A0A9W6GWV5</accession>
<dbReference type="SUPFAM" id="SSF55874">
    <property type="entry name" value="ATPase domain of HSP90 chaperone/DNA topoisomerase II/histidine kinase"/>
    <property type="match status" value="1"/>
</dbReference>
<evidence type="ECO:0000256" key="6">
    <source>
        <dbReference type="ARBA" id="ARBA00022692"/>
    </source>
</evidence>
<dbReference type="Pfam" id="PF02518">
    <property type="entry name" value="HATPase_c"/>
    <property type="match status" value="1"/>
</dbReference>
<evidence type="ECO:0000256" key="5">
    <source>
        <dbReference type="ARBA" id="ARBA00022679"/>
    </source>
</evidence>
<keyword evidence="7 15" id="KW-0418">Kinase</keyword>
<dbReference type="InterPro" id="IPR036097">
    <property type="entry name" value="HisK_dim/P_sf"/>
</dbReference>
<dbReference type="Proteomes" id="UP001144323">
    <property type="component" value="Unassembled WGS sequence"/>
</dbReference>
<dbReference type="Pfam" id="PF13756">
    <property type="entry name" value="Stimulus_sens_1"/>
    <property type="match status" value="1"/>
</dbReference>
<dbReference type="InterPro" id="IPR003594">
    <property type="entry name" value="HATPase_dom"/>
</dbReference>
<evidence type="ECO:0000256" key="12">
    <source>
        <dbReference type="SAM" id="Phobius"/>
    </source>
</evidence>
<dbReference type="SMART" id="SM00304">
    <property type="entry name" value="HAMP"/>
    <property type="match status" value="1"/>
</dbReference>
<reference evidence="15" key="1">
    <citation type="journal article" date="2023" name="Int. J. Syst. Evol. Microbiol.">
        <title>Methylocystis iwaonis sp. nov., a type II methane-oxidizing bacterium from surface soil of a rice paddy field in Japan, and emended description of the genus Methylocystis (ex Whittenbury et al. 1970) Bowman et al. 1993.</title>
        <authorList>
            <person name="Kaise H."/>
            <person name="Sawadogo J.B."/>
            <person name="Alam M.S."/>
            <person name="Ueno C."/>
            <person name="Dianou D."/>
            <person name="Shinjo R."/>
            <person name="Asakawa S."/>
        </authorList>
    </citation>
    <scope>NUCLEOTIDE SEQUENCE</scope>
    <source>
        <strain evidence="15">LMG27198</strain>
    </source>
</reference>
<dbReference type="CDD" id="cd06225">
    <property type="entry name" value="HAMP"/>
    <property type="match status" value="1"/>
</dbReference>
<protein>
    <recommendedName>
        <fullName evidence="3">histidine kinase</fullName>
        <ecNumber evidence="3">2.7.13.3</ecNumber>
    </recommendedName>
</protein>
<gene>
    <name evidence="15" type="ORF">LMG27198_35930</name>
</gene>
<dbReference type="InterPro" id="IPR004358">
    <property type="entry name" value="Sig_transdc_His_kin-like_C"/>
</dbReference>
<dbReference type="GO" id="GO:0000155">
    <property type="term" value="F:phosphorelay sensor kinase activity"/>
    <property type="evidence" value="ECO:0007669"/>
    <property type="project" value="InterPro"/>
</dbReference>
<dbReference type="Pfam" id="PF13755">
    <property type="entry name" value="Sensor_TM1"/>
    <property type="match status" value="1"/>
</dbReference>
<keyword evidence="5" id="KW-0808">Transferase</keyword>
<evidence type="ECO:0000256" key="8">
    <source>
        <dbReference type="ARBA" id="ARBA00022989"/>
    </source>
</evidence>
<dbReference type="InterPro" id="IPR005467">
    <property type="entry name" value="His_kinase_dom"/>
</dbReference>
<evidence type="ECO:0000256" key="11">
    <source>
        <dbReference type="SAM" id="MobiDB-lite"/>
    </source>
</evidence>
<evidence type="ECO:0000259" key="14">
    <source>
        <dbReference type="PROSITE" id="PS50885"/>
    </source>
</evidence>
<feature type="domain" description="HAMP" evidence="14">
    <location>
        <begin position="323"/>
        <end position="378"/>
    </location>
</feature>
<feature type="transmembrane region" description="Helical" evidence="12">
    <location>
        <begin position="66"/>
        <end position="85"/>
    </location>
</feature>
<sequence>MSASDSGDILAEEPAEVSAGATASRALPETTPARPTRRATRTLSVRFRRLSRTAQSHLSSSLTRRIVVLNLGGLVALLGGFLYLNQFREGLIDARVQSLQTQGEIIAAAIAASATVDTDSITIDPEKLLRLAPGESASPDEGAPSLEFSLNPERVGPLLRRLVSPTRLRARIYDRDGYLLLDSRSVSGRSNILRFELPPPNHLTTIDASSYLQKALDFMRRLTRRPELPLYEDIGMGNGKTYPEVGSALDGRAHSVVRANTKGETIISVAVPVQRFRSVRGALLLSTMGGDIDAIIATERWGIIRIFLVSAGVMLLVSLFFTNTITEPMRRLAEAAERVRRGAKSRQEIPDFSDRPDEIGHLSAALRDMTTALYNRIEAIEHFAADVAHELKNPLTSLRSAVETLPIAKTESSRDRLLDIIKHDVARLDRLISDISDASRLDAELARADMQAVDLSKALATIVDIARTVDRGEEVTIDLTIRQRASDSNRARWQVLGHDSRLGQVFHNLIDNARSFSKPGGSVRVSLWPELAKGPGGSELEGYEIIVDDDGPGIPEGAFDRIFERFYTDRPDQGFGQNSGLGLAISRQIIEAHGGRIRALNRTRDYPDGTDEPEPDDVVLGARFVVWLPAAR</sequence>